<dbReference type="InterPro" id="IPR013264">
    <property type="entry name" value="DNAG_N"/>
</dbReference>
<dbReference type="SUPFAM" id="SSF57783">
    <property type="entry name" value="Zinc beta-ribbon"/>
    <property type="match status" value="1"/>
</dbReference>
<evidence type="ECO:0000256" key="6">
    <source>
        <dbReference type="ARBA" id="ARBA00022705"/>
    </source>
</evidence>
<comment type="caution">
    <text evidence="15">The sequence shown here is derived from an EMBL/GenBank/DDBJ whole genome shotgun (WGS) entry which is preliminary data.</text>
</comment>
<organism evidence="15 16">
    <name type="scientific">Geodia barretti</name>
    <name type="common">Barrett's horny sponge</name>
    <dbReference type="NCBI Taxonomy" id="519541"/>
    <lineage>
        <taxon>Eukaryota</taxon>
        <taxon>Metazoa</taxon>
        <taxon>Porifera</taxon>
        <taxon>Demospongiae</taxon>
        <taxon>Heteroscleromorpha</taxon>
        <taxon>Tetractinellida</taxon>
        <taxon>Astrophorina</taxon>
        <taxon>Geodiidae</taxon>
        <taxon>Geodia</taxon>
    </lineage>
</organism>
<dbReference type="Pfam" id="PF08275">
    <property type="entry name" value="DNAG_N"/>
    <property type="match status" value="1"/>
</dbReference>
<dbReference type="PROSITE" id="PS50880">
    <property type="entry name" value="TOPRIM"/>
    <property type="match status" value="1"/>
</dbReference>
<keyword evidence="10" id="KW-0460">Magnesium</keyword>
<dbReference type="Gene3D" id="3.40.1360.10">
    <property type="match status" value="1"/>
</dbReference>
<evidence type="ECO:0000256" key="2">
    <source>
        <dbReference type="ARBA" id="ARBA00022478"/>
    </source>
</evidence>
<dbReference type="Pfam" id="PF01807">
    <property type="entry name" value="Zn_ribbon_DnaG"/>
    <property type="match status" value="1"/>
</dbReference>
<keyword evidence="8" id="KW-0863">Zinc-finger</keyword>
<evidence type="ECO:0000256" key="4">
    <source>
        <dbReference type="ARBA" id="ARBA00022679"/>
    </source>
</evidence>
<evidence type="ECO:0000256" key="9">
    <source>
        <dbReference type="ARBA" id="ARBA00022833"/>
    </source>
</evidence>
<dbReference type="InterPro" id="IPR037068">
    <property type="entry name" value="DNA_primase_core_N_sf"/>
</dbReference>
<keyword evidence="16" id="KW-1185">Reference proteome</keyword>
<comment type="cofactor">
    <cofactor evidence="1">
        <name>Zn(2+)</name>
        <dbReference type="ChEBI" id="CHEBI:29105"/>
    </cofactor>
</comment>
<dbReference type="HAMAP" id="MF_00974">
    <property type="entry name" value="DNA_primase_DnaG"/>
    <property type="match status" value="1"/>
</dbReference>
<dbReference type="InterPro" id="IPR036977">
    <property type="entry name" value="DNA_primase_Znf_CHC2"/>
</dbReference>
<keyword evidence="9" id="KW-0862">Zinc</keyword>
<dbReference type="Proteomes" id="UP001174909">
    <property type="component" value="Unassembled WGS sequence"/>
</dbReference>
<feature type="compositionally biased region" description="Polar residues" evidence="13">
    <location>
        <begin position="468"/>
        <end position="482"/>
    </location>
</feature>
<dbReference type="AlphaFoldDB" id="A0AA35STE0"/>
<evidence type="ECO:0000256" key="8">
    <source>
        <dbReference type="ARBA" id="ARBA00022771"/>
    </source>
</evidence>
<protein>
    <submittedName>
        <fullName evidence="15">DNA primase</fullName>
    </submittedName>
</protein>
<dbReference type="Gene3D" id="3.90.980.10">
    <property type="entry name" value="DNA primase, catalytic core, N-terminal domain"/>
    <property type="match status" value="1"/>
</dbReference>
<keyword evidence="7" id="KW-0479">Metal-binding</keyword>
<dbReference type="InterPro" id="IPR050219">
    <property type="entry name" value="DnaG_primase"/>
</dbReference>
<dbReference type="InterPro" id="IPR006295">
    <property type="entry name" value="DNA_primase_DnaG"/>
</dbReference>
<dbReference type="SMART" id="SM00493">
    <property type="entry name" value="TOPRIM"/>
    <property type="match status" value="1"/>
</dbReference>
<dbReference type="InterPro" id="IPR034151">
    <property type="entry name" value="TOPRIM_DnaG_bac"/>
</dbReference>
<keyword evidence="12" id="KW-0804">Transcription</keyword>
<keyword evidence="11" id="KW-0238">DNA-binding</keyword>
<dbReference type="FunFam" id="3.90.580.10:FF:000001">
    <property type="entry name" value="DNA primase"/>
    <property type="match status" value="1"/>
</dbReference>
<gene>
    <name evidence="15" type="ORF">GBAR_LOCUS20097</name>
</gene>
<proteinExistence type="inferred from homology"/>
<feature type="domain" description="Toprim" evidence="14">
    <location>
        <begin position="247"/>
        <end position="325"/>
    </location>
</feature>
<dbReference type="InterPro" id="IPR006171">
    <property type="entry name" value="TOPRIM_dom"/>
</dbReference>
<keyword evidence="5" id="KW-0548">Nucleotidyltransferase</keyword>
<dbReference type="GO" id="GO:0006269">
    <property type="term" value="P:DNA replication, synthesis of primer"/>
    <property type="evidence" value="ECO:0007669"/>
    <property type="project" value="UniProtKB-KW"/>
</dbReference>
<evidence type="ECO:0000313" key="15">
    <source>
        <dbReference type="EMBL" id="CAI8035825.1"/>
    </source>
</evidence>
<dbReference type="InterPro" id="IPR030846">
    <property type="entry name" value="DnaG_bac"/>
</dbReference>
<dbReference type="Pfam" id="PF10410">
    <property type="entry name" value="DnaB_bind"/>
    <property type="match status" value="1"/>
</dbReference>
<evidence type="ECO:0000256" key="7">
    <source>
        <dbReference type="ARBA" id="ARBA00022723"/>
    </source>
</evidence>
<keyword evidence="3" id="KW-0639">Primosome</keyword>
<evidence type="ECO:0000256" key="1">
    <source>
        <dbReference type="ARBA" id="ARBA00001947"/>
    </source>
</evidence>
<evidence type="ECO:0000313" key="16">
    <source>
        <dbReference type="Proteomes" id="UP001174909"/>
    </source>
</evidence>
<dbReference type="GO" id="GO:0005737">
    <property type="term" value="C:cytoplasm"/>
    <property type="evidence" value="ECO:0007669"/>
    <property type="project" value="TreeGrafter"/>
</dbReference>
<keyword evidence="4" id="KW-0808">Transferase</keyword>
<dbReference type="Pfam" id="PF13662">
    <property type="entry name" value="Toprim_4"/>
    <property type="match status" value="1"/>
</dbReference>
<dbReference type="Gene3D" id="3.90.580.10">
    <property type="entry name" value="Zinc finger, CHC2-type domain"/>
    <property type="match status" value="1"/>
</dbReference>
<evidence type="ECO:0000259" key="14">
    <source>
        <dbReference type="PROSITE" id="PS50880"/>
    </source>
</evidence>
<dbReference type="EMBL" id="CASHTH010002827">
    <property type="protein sequence ID" value="CAI8035825.1"/>
    <property type="molecule type" value="Genomic_DNA"/>
</dbReference>
<dbReference type="CDD" id="cd03364">
    <property type="entry name" value="TOPRIM_DnaG_primases"/>
    <property type="match status" value="1"/>
</dbReference>
<dbReference type="SMART" id="SM00400">
    <property type="entry name" value="ZnF_CHCC"/>
    <property type="match status" value="1"/>
</dbReference>
<dbReference type="InterPro" id="IPR019475">
    <property type="entry name" value="DNA_primase_DnaB-bd"/>
</dbReference>
<dbReference type="SUPFAM" id="SSF56731">
    <property type="entry name" value="DNA primase core"/>
    <property type="match status" value="1"/>
</dbReference>
<sequence>MTVIQDVKSRSDIVDVVSERIALAKSGSNFKAACPFHAEKTPSFYVFPDRQTWRCFGACAEGGDVISFTMKAENLDFAQALNQLADRAGVTIPTPQTRRREEALDRANEEALDYFRSLLKSDGGERARQYLERRGVNSEAEEMFQLGFSPAGWDTLSRHLKGQGYQEQQILSAGLATRTEKGDVRDLFHGRLIFPIWDSAGRPAGFGGRALDDSTPKYLNTPRTPLFDKGRLLYGLHKARESISRSGIAVVVEGYMDVIAAHQHGFHNVVASMGTALTESQVSALRNIASTFVLALDPDNAGREATLRSLQSSWQVFERRALRAGGRSDVVFYERQPHASLKVAVLPPGKDPDLLIRESPEEWERLIAEAKPLMDYLFDIMASRLDSSSGQDKLQATEALFPFITSMENPYDQDRYFRRLAELMGVSEAALEASIGRPQSRRAPGGRGAGAPPRPAHRRSQWRIETPWRSTASPSCFSTRSW</sequence>
<evidence type="ECO:0000256" key="5">
    <source>
        <dbReference type="ARBA" id="ARBA00022695"/>
    </source>
</evidence>
<evidence type="ECO:0000256" key="13">
    <source>
        <dbReference type="SAM" id="MobiDB-lite"/>
    </source>
</evidence>
<reference evidence="15" key="1">
    <citation type="submission" date="2023-03" db="EMBL/GenBank/DDBJ databases">
        <authorList>
            <person name="Steffen K."/>
            <person name="Cardenas P."/>
        </authorList>
    </citation>
    <scope>NUCLEOTIDE SEQUENCE</scope>
</reference>
<feature type="region of interest" description="Disordered" evidence="13">
    <location>
        <begin position="433"/>
        <end position="482"/>
    </location>
</feature>
<keyword evidence="2" id="KW-0240">DNA-directed RNA polymerase</keyword>
<dbReference type="GO" id="GO:0000428">
    <property type="term" value="C:DNA-directed RNA polymerase complex"/>
    <property type="evidence" value="ECO:0007669"/>
    <property type="project" value="UniProtKB-KW"/>
</dbReference>
<evidence type="ECO:0000256" key="12">
    <source>
        <dbReference type="ARBA" id="ARBA00023163"/>
    </source>
</evidence>
<dbReference type="NCBIfam" id="TIGR01391">
    <property type="entry name" value="dnaG"/>
    <property type="match status" value="1"/>
</dbReference>
<dbReference type="GO" id="GO:0008270">
    <property type="term" value="F:zinc ion binding"/>
    <property type="evidence" value="ECO:0007669"/>
    <property type="project" value="UniProtKB-KW"/>
</dbReference>
<dbReference type="GO" id="GO:0003899">
    <property type="term" value="F:DNA-directed RNA polymerase activity"/>
    <property type="evidence" value="ECO:0007669"/>
    <property type="project" value="InterPro"/>
</dbReference>
<dbReference type="PANTHER" id="PTHR30313">
    <property type="entry name" value="DNA PRIMASE"/>
    <property type="match status" value="1"/>
</dbReference>
<keyword evidence="6" id="KW-0235">DNA replication</keyword>
<name>A0AA35STE0_GEOBA</name>
<dbReference type="PANTHER" id="PTHR30313:SF2">
    <property type="entry name" value="DNA PRIMASE"/>
    <property type="match status" value="1"/>
</dbReference>
<dbReference type="GO" id="GO:0003677">
    <property type="term" value="F:DNA binding"/>
    <property type="evidence" value="ECO:0007669"/>
    <property type="project" value="UniProtKB-KW"/>
</dbReference>
<evidence type="ECO:0000256" key="10">
    <source>
        <dbReference type="ARBA" id="ARBA00022842"/>
    </source>
</evidence>
<evidence type="ECO:0000256" key="11">
    <source>
        <dbReference type="ARBA" id="ARBA00023125"/>
    </source>
</evidence>
<evidence type="ECO:0000256" key="3">
    <source>
        <dbReference type="ARBA" id="ARBA00022515"/>
    </source>
</evidence>
<accession>A0AA35STE0</accession>
<dbReference type="InterPro" id="IPR002694">
    <property type="entry name" value="Znf_CHC2"/>
</dbReference>